<name>A0A552UJ72_9SPHN</name>
<accession>A0A552UJ72</accession>
<dbReference type="InterPro" id="IPR036869">
    <property type="entry name" value="J_dom_sf"/>
</dbReference>
<evidence type="ECO:0000313" key="2">
    <source>
        <dbReference type="Proteomes" id="UP000317894"/>
    </source>
</evidence>
<protein>
    <recommendedName>
        <fullName evidence="3">Molecular chaperone DnaJ</fullName>
    </recommendedName>
</protein>
<sequence>MILAAIAVLGLAWWLHSKGELMPALKRWGAVAALALLAARFLETGRWPLALAAAGAAAWWWYAARDRTREVGSTREALTVLGLTGDPGPAEIHAAWRRALATAHPDAGGSDAATQRATAARDLLLAELANRPPSR</sequence>
<comment type="caution">
    <text evidence="1">The sequence shown here is derived from an EMBL/GenBank/DDBJ whole genome shotgun (WGS) entry which is preliminary data.</text>
</comment>
<proteinExistence type="predicted"/>
<dbReference type="Proteomes" id="UP000317894">
    <property type="component" value="Unassembled WGS sequence"/>
</dbReference>
<dbReference type="RefSeq" id="WP_144236928.1">
    <property type="nucleotide sequence ID" value="NZ_VJWA01000001.1"/>
</dbReference>
<dbReference type="EMBL" id="VJWA01000001">
    <property type="protein sequence ID" value="TRW18235.1"/>
    <property type="molecule type" value="Genomic_DNA"/>
</dbReference>
<dbReference type="SUPFAM" id="SSF46565">
    <property type="entry name" value="Chaperone J-domain"/>
    <property type="match status" value="1"/>
</dbReference>
<keyword evidence="2" id="KW-1185">Reference proteome</keyword>
<dbReference type="OrthoDB" id="9811070at2"/>
<evidence type="ECO:0000313" key="1">
    <source>
        <dbReference type="EMBL" id="TRW18235.1"/>
    </source>
</evidence>
<reference evidence="1 2" key="1">
    <citation type="submission" date="2019-07" db="EMBL/GenBank/DDBJ databases">
        <title>Novel species isolated from glacier.</title>
        <authorList>
            <person name="Liu Q."/>
            <person name="Xin Y.-H."/>
        </authorList>
    </citation>
    <scope>NUCLEOTIDE SEQUENCE [LARGE SCALE GENOMIC DNA]</scope>
    <source>
        <strain evidence="1 2">LB1R16</strain>
    </source>
</reference>
<dbReference type="Gene3D" id="1.10.287.110">
    <property type="entry name" value="DnaJ domain"/>
    <property type="match status" value="1"/>
</dbReference>
<dbReference type="AlphaFoldDB" id="A0A552UJ72"/>
<gene>
    <name evidence="1" type="ORF">FMM06_09095</name>
</gene>
<organism evidence="1 2">
    <name type="scientific">Glacieibacterium frigidum</name>
    <dbReference type="NCBI Taxonomy" id="2593303"/>
    <lineage>
        <taxon>Bacteria</taxon>
        <taxon>Pseudomonadati</taxon>
        <taxon>Pseudomonadota</taxon>
        <taxon>Alphaproteobacteria</taxon>
        <taxon>Sphingomonadales</taxon>
        <taxon>Sphingosinicellaceae</taxon>
        <taxon>Glacieibacterium</taxon>
    </lineage>
</organism>
<evidence type="ECO:0008006" key="3">
    <source>
        <dbReference type="Google" id="ProtNLM"/>
    </source>
</evidence>